<comment type="caution">
    <text evidence="1">The sequence shown here is derived from an EMBL/GenBank/DDBJ whole genome shotgun (WGS) entry which is preliminary data.</text>
</comment>
<dbReference type="Proteomes" id="UP000004277">
    <property type="component" value="Unassembled WGS sequence"/>
</dbReference>
<accession>A0ACD3SQ30</accession>
<keyword evidence="2" id="KW-1185">Reference proteome</keyword>
<proteinExistence type="predicted"/>
<organism evidence="1 2">
    <name type="scientific">Imbroritus primus</name>
    <dbReference type="NCBI Taxonomy" id="3058603"/>
    <lineage>
        <taxon>Bacteria</taxon>
        <taxon>Pseudomonadati</taxon>
        <taxon>Pseudomonadota</taxon>
        <taxon>Betaproteobacteria</taxon>
        <taxon>Burkholderiales</taxon>
        <taxon>Burkholderiaceae</taxon>
        <taxon>Imbroritus</taxon>
    </lineage>
</organism>
<dbReference type="EMBL" id="AKCV02000015">
    <property type="protein sequence ID" value="TMS58269.1"/>
    <property type="molecule type" value="Genomic_DNA"/>
</dbReference>
<name>A0ACD3SQ30_9BURK</name>
<sequence>MFAPNTLAGRVAFITGGATGIGLEIATQYSRLGASVVLASRNQERLDAAVEALSKEGAKVAAYRMDVRNPEEVEAAIAFTLERFGALDILVNNAAGNFPCPTATLSPNGWRTVIDIDLNGTFYCCSAAYEALKASRFGGSIISIITMLGVTGWPNAAHAAAAKAGILSLSRTLAVEWGGDGIRVNTISPGPIGDTVGVQRMYEETGRAEVEKKRTALGRFGQCADIANAAIFLGSDLSGYVTGDNLIVDGGRWLKYVAA</sequence>
<evidence type="ECO:0000313" key="1">
    <source>
        <dbReference type="EMBL" id="TMS58269.1"/>
    </source>
</evidence>
<protein>
    <submittedName>
        <fullName evidence="1">SDR family oxidoreductase</fullName>
    </submittedName>
</protein>
<gene>
    <name evidence="1" type="ORF">MW7_005820</name>
</gene>
<evidence type="ECO:0000313" key="2">
    <source>
        <dbReference type="Proteomes" id="UP000004277"/>
    </source>
</evidence>
<reference evidence="1" key="1">
    <citation type="submission" date="2019-05" db="EMBL/GenBank/DDBJ databases">
        <title>Revised genome assembly of Burkholderiaceae (previously Ralstonia) sp. PBA.</title>
        <authorList>
            <person name="Gan H.M."/>
        </authorList>
    </citation>
    <scope>NUCLEOTIDE SEQUENCE</scope>
    <source>
        <strain evidence="1">PBA</strain>
    </source>
</reference>